<protein>
    <submittedName>
        <fullName evidence="2">Uncharacterized protein</fullName>
    </submittedName>
</protein>
<name>A0A921EZ74_9LACO</name>
<organism evidence="2 3">
    <name type="scientific">Levilactobacillus hammesii</name>
    <dbReference type="NCBI Taxonomy" id="267633"/>
    <lineage>
        <taxon>Bacteria</taxon>
        <taxon>Bacillati</taxon>
        <taxon>Bacillota</taxon>
        <taxon>Bacilli</taxon>
        <taxon>Lactobacillales</taxon>
        <taxon>Lactobacillaceae</taxon>
        <taxon>Levilactobacillus</taxon>
    </lineage>
</organism>
<dbReference type="EMBL" id="DYXN01000017">
    <property type="protein sequence ID" value="HJE86188.1"/>
    <property type="molecule type" value="Genomic_DNA"/>
</dbReference>
<dbReference type="AlphaFoldDB" id="A0A921EZ74"/>
<evidence type="ECO:0000313" key="3">
    <source>
        <dbReference type="Proteomes" id="UP000721920"/>
    </source>
</evidence>
<reference evidence="2" key="1">
    <citation type="journal article" date="2021" name="PeerJ">
        <title>Extensive microbial diversity within the chicken gut microbiome revealed by metagenomics and culture.</title>
        <authorList>
            <person name="Gilroy R."/>
            <person name="Ravi A."/>
            <person name="Getino M."/>
            <person name="Pursley I."/>
            <person name="Horton D.L."/>
            <person name="Alikhan N.F."/>
            <person name="Baker D."/>
            <person name="Gharbi K."/>
            <person name="Hall N."/>
            <person name="Watson M."/>
            <person name="Adriaenssens E.M."/>
            <person name="Foster-Nyarko E."/>
            <person name="Jarju S."/>
            <person name="Secka A."/>
            <person name="Antonio M."/>
            <person name="Oren A."/>
            <person name="Chaudhuri R.R."/>
            <person name="La Ragione R."/>
            <person name="Hildebrand F."/>
            <person name="Pallen M.J."/>
        </authorList>
    </citation>
    <scope>NUCLEOTIDE SEQUENCE</scope>
    <source>
        <strain evidence="2">CHK173-2145</strain>
    </source>
</reference>
<keyword evidence="1" id="KW-0472">Membrane</keyword>
<accession>A0A921EZ74</accession>
<proteinExistence type="predicted"/>
<feature type="transmembrane region" description="Helical" evidence="1">
    <location>
        <begin position="106"/>
        <end position="125"/>
    </location>
</feature>
<sequence>MLVPTWNARRLWWRQLTNALLLGALWLCQLLRLTWGPVQPIRTLGNLLVFTELAAVLLGLVSSRVVTGPHRLEILTDLNVVYLIYGLMDLVDPQALTVASLWDDKWGVGLVVTAFGVLAGYLSRAMPHYGLFGFSYQRLEYTARVGLARILVGLGVLVVLSGSWG</sequence>
<feature type="transmembrane region" description="Helical" evidence="1">
    <location>
        <begin position="43"/>
        <end position="62"/>
    </location>
</feature>
<comment type="caution">
    <text evidence="2">The sequence shown here is derived from an EMBL/GenBank/DDBJ whole genome shotgun (WGS) entry which is preliminary data.</text>
</comment>
<evidence type="ECO:0000256" key="1">
    <source>
        <dbReference type="SAM" id="Phobius"/>
    </source>
</evidence>
<evidence type="ECO:0000313" key="2">
    <source>
        <dbReference type="EMBL" id="HJE86188.1"/>
    </source>
</evidence>
<gene>
    <name evidence="2" type="ORF">K8U88_01250</name>
</gene>
<feature type="transmembrane region" description="Helical" evidence="1">
    <location>
        <begin position="12"/>
        <end position="31"/>
    </location>
</feature>
<keyword evidence="1" id="KW-1133">Transmembrane helix</keyword>
<dbReference type="Proteomes" id="UP000721920">
    <property type="component" value="Unassembled WGS sequence"/>
</dbReference>
<feature type="transmembrane region" description="Helical" evidence="1">
    <location>
        <begin position="146"/>
        <end position="164"/>
    </location>
</feature>
<reference evidence="2" key="2">
    <citation type="submission" date="2021-09" db="EMBL/GenBank/DDBJ databases">
        <authorList>
            <person name="Gilroy R."/>
        </authorList>
    </citation>
    <scope>NUCLEOTIDE SEQUENCE</scope>
    <source>
        <strain evidence="2">CHK173-2145</strain>
    </source>
</reference>
<keyword evidence="1" id="KW-0812">Transmembrane</keyword>